<protein>
    <submittedName>
        <fullName evidence="1">TrkH-domain-containing protein</fullName>
    </submittedName>
</protein>
<proteinExistence type="predicted"/>
<dbReference type="EMBL" id="MU118133">
    <property type="protein sequence ID" value="KAF9644533.1"/>
    <property type="molecule type" value="Genomic_DNA"/>
</dbReference>
<gene>
    <name evidence="1" type="ORF">BDM02DRAFT_3102786</name>
</gene>
<dbReference type="Proteomes" id="UP000886501">
    <property type="component" value="Unassembled WGS sequence"/>
</dbReference>
<organism evidence="1 2">
    <name type="scientific">Thelephora ganbajun</name>
    <name type="common">Ganba fungus</name>
    <dbReference type="NCBI Taxonomy" id="370292"/>
    <lineage>
        <taxon>Eukaryota</taxon>
        <taxon>Fungi</taxon>
        <taxon>Dikarya</taxon>
        <taxon>Basidiomycota</taxon>
        <taxon>Agaricomycotina</taxon>
        <taxon>Agaricomycetes</taxon>
        <taxon>Thelephorales</taxon>
        <taxon>Thelephoraceae</taxon>
        <taxon>Thelephora</taxon>
    </lineage>
</organism>
<comment type="caution">
    <text evidence="1">The sequence shown here is derived from an EMBL/GenBank/DDBJ whole genome shotgun (WGS) entry which is preliminary data.</text>
</comment>
<reference evidence="1" key="1">
    <citation type="submission" date="2019-10" db="EMBL/GenBank/DDBJ databases">
        <authorList>
            <consortium name="DOE Joint Genome Institute"/>
            <person name="Kuo A."/>
            <person name="Miyauchi S."/>
            <person name="Kiss E."/>
            <person name="Drula E."/>
            <person name="Kohler A."/>
            <person name="Sanchez-Garcia M."/>
            <person name="Andreopoulos B."/>
            <person name="Barry K.W."/>
            <person name="Bonito G."/>
            <person name="Buee M."/>
            <person name="Carver A."/>
            <person name="Chen C."/>
            <person name="Cichocki N."/>
            <person name="Clum A."/>
            <person name="Culley D."/>
            <person name="Crous P.W."/>
            <person name="Fauchery L."/>
            <person name="Girlanda M."/>
            <person name="Hayes R."/>
            <person name="Keri Z."/>
            <person name="Labutti K."/>
            <person name="Lipzen A."/>
            <person name="Lombard V."/>
            <person name="Magnuson J."/>
            <person name="Maillard F."/>
            <person name="Morin E."/>
            <person name="Murat C."/>
            <person name="Nolan M."/>
            <person name="Ohm R."/>
            <person name="Pangilinan J."/>
            <person name="Pereira M."/>
            <person name="Perotto S."/>
            <person name="Peter M."/>
            <person name="Riley R."/>
            <person name="Sitrit Y."/>
            <person name="Stielow B."/>
            <person name="Szollosi G."/>
            <person name="Zifcakova L."/>
            <person name="Stursova M."/>
            <person name="Spatafora J.W."/>
            <person name="Tedersoo L."/>
            <person name="Vaario L.-M."/>
            <person name="Yamada A."/>
            <person name="Yan M."/>
            <person name="Wang P."/>
            <person name="Xu J."/>
            <person name="Bruns T."/>
            <person name="Baldrian P."/>
            <person name="Vilgalys R."/>
            <person name="Henrissat B."/>
            <person name="Grigoriev I.V."/>
            <person name="Hibbett D."/>
            <person name="Nagy L.G."/>
            <person name="Martin F.M."/>
        </authorList>
    </citation>
    <scope>NUCLEOTIDE SEQUENCE</scope>
    <source>
        <strain evidence="1">P2</strain>
    </source>
</reference>
<reference evidence="1" key="2">
    <citation type="journal article" date="2020" name="Nat. Commun.">
        <title>Large-scale genome sequencing of mycorrhizal fungi provides insights into the early evolution of symbiotic traits.</title>
        <authorList>
            <person name="Miyauchi S."/>
            <person name="Kiss E."/>
            <person name="Kuo A."/>
            <person name="Drula E."/>
            <person name="Kohler A."/>
            <person name="Sanchez-Garcia M."/>
            <person name="Morin E."/>
            <person name="Andreopoulos B."/>
            <person name="Barry K.W."/>
            <person name="Bonito G."/>
            <person name="Buee M."/>
            <person name="Carver A."/>
            <person name="Chen C."/>
            <person name="Cichocki N."/>
            <person name="Clum A."/>
            <person name="Culley D."/>
            <person name="Crous P.W."/>
            <person name="Fauchery L."/>
            <person name="Girlanda M."/>
            <person name="Hayes R.D."/>
            <person name="Keri Z."/>
            <person name="LaButti K."/>
            <person name="Lipzen A."/>
            <person name="Lombard V."/>
            <person name="Magnuson J."/>
            <person name="Maillard F."/>
            <person name="Murat C."/>
            <person name="Nolan M."/>
            <person name="Ohm R.A."/>
            <person name="Pangilinan J."/>
            <person name="Pereira M.F."/>
            <person name="Perotto S."/>
            <person name="Peter M."/>
            <person name="Pfister S."/>
            <person name="Riley R."/>
            <person name="Sitrit Y."/>
            <person name="Stielow J.B."/>
            <person name="Szollosi G."/>
            <person name="Zifcakova L."/>
            <person name="Stursova M."/>
            <person name="Spatafora J.W."/>
            <person name="Tedersoo L."/>
            <person name="Vaario L.M."/>
            <person name="Yamada A."/>
            <person name="Yan M."/>
            <person name="Wang P."/>
            <person name="Xu J."/>
            <person name="Bruns T."/>
            <person name="Baldrian P."/>
            <person name="Vilgalys R."/>
            <person name="Dunand C."/>
            <person name="Henrissat B."/>
            <person name="Grigoriev I.V."/>
            <person name="Hibbett D."/>
            <person name="Nagy L.G."/>
            <person name="Martin F.M."/>
        </authorList>
    </citation>
    <scope>NUCLEOTIDE SEQUENCE</scope>
    <source>
        <strain evidence="1">P2</strain>
    </source>
</reference>
<sequence length="717" mass="80700">MVLAWLQAHLNFFRVHVLSFILIPLFWATIFWASNGKFYVKFIDALFLCISAATGTGLGSIDLSGLTAWQQAILVILEIIGSPVMVSWVVVMFRRHYFIKHLVDVVERNAKRRREIEAHNAGFRPVNADNQFTNSTGVMHRTKPPSTHVIRRVDEAPQPILSTDWNSIHANDQSCAEDSHPASGLSVTLSPDAAKGDHIIPHKPPPTQQHSAISEVSRRLLPKLHQKIERTVTMPRTATLLPADTVHTSQSPHESGTTVPYLSFPTIVGRNSVFHGLTEDQLEELGGIEFRALNMLMWAVPLYYFFSLAISFVVVAPYISASRWKDIFLVPTQHRNINPVWFALFQVVGAWANTGMSLVDQNMVLFQTAYAMIIFLIYCVLAGNTAFVRVPFFPSPTLLIRWAYSKVVWKSSKTYETARFLLDHPRRCFIYMFPSRQTWLLFVILLVINLTDWVCFLVFNIDNPIVEAVPTGTRVFIGLLQAISVRNAGFQVVPLAAVAPALKVLYVVMMYISIYPIAMSVRSTNVYEERSLGIFEDEGWRLGGDSRVAIWGNYLLQHSRTQLSFDMWFLALCLIVMCLIERSGLENPDNAFWFNIFSLIFEMVSAYGTVGLSLGIPNARASYLLYCFGNYSFAGALYTGSKVLLCIVMLRGRHRGLPMSLDRAIMLPHEFDKKEDILPIDGPDMGVVPVLRNTTKNTVECSQGSGGHAREATIEKI</sequence>
<name>A0ACB6Z4M5_THEGA</name>
<keyword evidence="2" id="KW-1185">Reference proteome</keyword>
<evidence type="ECO:0000313" key="1">
    <source>
        <dbReference type="EMBL" id="KAF9644533.1"/>
    </source>
</evidence>
<evidence type="ECO:0000313" key="2">
    <source>
        <dbReference type="Proteomes" id="UP000886501"/>
    </source>
</evidence>
<accession>A0ACB6Z4M5</accession>